<dbReference type="GO" id="GO:0051539">
    <property type="term" value="F:4 iron, 4 sulfur cluster binding"/>
    <property type="evidence" value="ECO:0007669"/>
    <property type="project" value="UniProtKB-KW"/>
</dbReference>
<evidence type="ECO:0000256" key="4">
    <source>
        <dbReference type="ARBA" id="ARBA00022723"/>
    </source>
</evidence>
<sequence length="480" mass="53904">MWSAAVEPAWSIDAFREAARAALRAEVAPEYLDWEAGSQQALLALPDVREAPALRASPRVPSGFLGIAETVLCHRDSQRHGLLYRLLWRVAHDEPHVLGTPTDADTRRAMQLAQEVRRDAHKMKAFVRFREVPGEHDNFIAWFEPGHHILQRVAPFFARRFAGMRWAILTPEGSALWDGESLSFGPGGAPDNAPAFDAGDDLWRTYYSNIFNPARLNPRMMRQEMPLRYWKHLPEAHLLPSLINGAGVRVRKMAEREHAAPRRRIPAPVVAEPTDENLRDESLASLRKAAQGCRACPLWEPATQTVFGEGPENARILVLGEQPGDMEDLSGRPFVGPAGKLLDRALADLGIDRSQLYLTNAVKHFRFERRGKQRLHRNPEASHVQACRSWLAGEIERVRPQLIVCLGGTAALAVFGKDFRLMEQRGTWQTLHDGTRAFATVHPAWILRQPENTQQKAYANWLDDLRLLLNSPADPPTPGA</sequence>
<protein>
    <recommendedName>
        <fullName evidence="2">Type-4 uracil-DNA glycosylase</fullName>
    </recommendedName>
</protein>
<dbReference type="GO" id="GO:0046872">
    <property type="term" value="F:metal ion binding"/>
    <property type="evidence" value="ECO:0007669"/>
    <property type="project" value="UniProtKB-KW"/>
</dbReference>
<accession>A0A7G9SV33</accession>
<evidence type="ECO:0000256" key="5">
    <source>
        <dbReference type="ARBA" id="ARBA00022763"/>
    </source>
</evidence>
<dbReference type="SUPFAM" id="SSF52141">
    <property type="entry name" value="Uracil-DNA glycosylase-like"/>
    <property type="match status" value="1"/>
</dbReference>
<evidence type="ECO:0000313" key="12">
    <source>
        <dbReference type="Proteomes" id="UP000515804"/>
    </source>
</evidence>
<proteinExistence type="inferred from homology"/>
<dbReference type="InterPro" id="IPR025404">
    <property type="entry name" value="DUF4130"/>
</dbReference>
<dbReference type="Pfam" id="PF03167">
    <property type="entry name" value="UDG"/>
    <property type="match status" value="1"/>
</dbReference>
<dbReference type="InterPro" id="IPR005273">
    <property type="entry name" value="Ura-DNA_glyco_family4"/>
</dbReference>
<dbReference type="InterPro" id="IPR005122">
    <property type="entry name" value="Uracil-DNA_glycosylase-like"/>
</dbReference>
<dbReference type="GO" id="GO:0097506">
    <property type="term" value="F:deaminated base DNA N-glycosylase activity"/>
    <property type="evidence" value="ECO:0007669"/>
    <property type="project" value="UniProtKB-ARBA"/>
</dbReference>
<dbReference type="Pfam" id="PF13566">
    <property type="entry name" value="DUF4130"/>
    <property type="match status" value="1"/>
</dbReference>
<comment type="similarity">
    <text evidence="1">Belongs to the uracil-DNA glycosylase (UDG) superfamily. Type 4 (UDGa) family.</text>
</comment>
<keyword evidence="9" id="KW-0234">DNA repair</keyword>
<dbReference type="KEGG" id="tcn:H9L16_15020"/>
<keyword evidence="5" id="KW-0227">DNA damage</keyword>
<dbReference type="InterPro" id="IPR023875">
    <property type="entry name" value="DNA_repair_put"/>
</dbReference>
<dbReference type="Gene3D" id="3.40.470.10">
    <property type="entry name" value="Uracil-DNA glycosylase-like domain"/>
    <property type="match status" value="1"/>
</dbReference>
<evidence type="ECO:0000256" key="2">
    <source>
        <dbReference type="ARBA" id="ARBA00019403"/>
    </source>
</evidence>
<keyword evidence="12" id="KW-1185">Reference proteome</keyword>
<keyword evidence="7" id="KW-0408">Iron</keyword>
<evidence type="ECO:0000256" key="1">
    <source>
        <dbReference type="ARBA" id="ARBA00006521"/>
    </source>
</evidence>
<dbReference type="AlphaFoldDB" id="A0A7G9SV33"/>
<evidence type="ECO:0000256" key="7">
    <source>
        <dbReference type="ARBA" id="ARBA00023004"/>
    </source>
</evidence>
<dbReference type="PANTHER" id="PTHR33693">
    <property type="entry name" value="TYPE-5 URACIL-DNA GLYCOSYLASE"/>
    <property type="match status" value="1"/>
</dbReference>
<feature type="domain" description="Uracil-DNA glycosylase-like" evidence="10">
    <location>
        <begin position="307"/>
        <end position="466"/>
    </location>
</feature>
<evidence type="ECO:0000259" key="10">
    <source>
        <dbReference type="SMART" id="SM00986"/>
    </source>
</evidence>
<keyword evidence="6" id="KW-0378">Hydrolase</keyword>
<dbReference type="EMBL" id="CP060719">
    <property type="protein sequence ID" value="QNN71708.1"/>
    <property type="molecule type" value="Genomic_DNA"/>
</dbReference>
<gene>
    <name evidence="11" type="ORF">H9L16_15020</name>
</gene>
<reference evidence="11 12" key="1">
    <citation type="submission" date="2020-08" db="EMBL/GenBank/DDBJ databases">
        <title>Genome sequence of Thermomonas carbonis KCTC 42013T.</title>
        <authorList>
            <person name="Hyun D.-W."/>
            <person name="Bae J.-W."/>
        </authorList>
    </citation>
    <scope>NUCLEOTIDE SEQUENCE [LARGE SCALE GENOMIC DNA]</scope>
    <source>
        <strain evidence="11 12">KCTC 42013</strain>
    </source>
</reference>
<evidence type="ECO:0000256" key="9">
    <source>
        <dbReference type="ARBA" id="ARBA00023204"/>
    </source>
</evidence>
<dbReference type="SMART" id="SM00987">
    <property type="entry name" value="UreE_C"/>
    <property type="match status" value="1"/>
</dbReference>
<organism evidence="11 12">
    <name type="scientific">Thermomonas carbonis</name>
    <dbReference type="NCBI Taxonomy" id="1463158"/>
    <lineage>
        <taxon>Bacteria</taxon>
        <taxon>Pseudomonadati</taxon>
        <taxon>Pseudomonadota</taxon>
        <taxon>Gammaproteobacteria</taxon>
        <taxon>Lysobacterales</taxon>
        <taxon>Lysobacteraceae</taxon>
        <taxon>Thermomonas</taxon>
    </lineage>
</organism>
<dbReference type="CDD" id="cd10030">
    <property type="entry name" value="UDG-F4_TTUDGA_SPO1dp_like"/>
    <property type="match status" value="1"/>
</dbReference>
<evidence type="ECO:0000256" key="8">
    <source>
        <dbReference type="ARBA" id="ARBA00023014"/>
    </source>
</evidence>
<dbReference type="PANTHER" id="PTHR33693:SF9">
    <property type="entry name" value="TYPE-4 URACIL-DNA GLYCOSYLASE"/>
    <property type="match status" value="1"/>
</dbReference>
<evidence type="ECO:0000313" key="11">
    <source>
        <dbReference type="EMBL" id="QNN71708.1"/>
    </source>
</evidence>
<keyword evidence="4" id="KW-0479">Metal-binding</keyword>
<dbReference type="InterPro" id="IPR036895">
    <property type="entry name" value="Uracil-DNA_glycosylase-like_sf"/>
</dbReference>
<dbReference type="NCBIfam" id="TIGR00758">
    <property type="entry name" value="UDG_fam4"/>
    <property type="match status" value="1"/>
</dbReference>
<keyword evidence="3" id="KW-0004">4Fe-4S</keyword>
<dbReference type="Proteomes" id="UP000515804">
    <property type="component" value="Chromosome"/>
</dbReference>
<evidence type="ECO:0000256" key="3">
    <source>
        <dbReference type="ARBA" id="ARBA00022485"/>
    </source>
</evidence>
<dbReference type="GO" id="GO:0006281">
    <property type="term" value="P:DNA repair"/>
    <property type="evidence" value="ECO:0007669"/>
    <property type="project" value="UniProtKB-KW"/>
</dbReference>
<dbReference type="RefSeq" id="WP_187554222.1">
    <property type="nucleotide sequence ID" value="NZ_BMZL01000001.1"/>
</dbReference>
<dbReference type="SMART" id="SM00986">
    <property type="entry name" value="UDG"/>
    <property type="match status" value="1"/>
</dbReference>
<keyword evidence="8" id="KW-0411">Iron-sulfur</keyword>
<dbReference type="InterPro" id="IPR051536">
    <property type="entry name" value="UDG_Type-4/5"/>
</dbReference>
<dbReference type="NCBIfam" id="TIGR03914">
    <property type="entry name" value="UDG_fam_dom"/>
    <property type="match status" value="1"/>
</dbReference>
<name>A0A7G9SV33_9GAMM</name>
<dbReference type="NCBIfam" id="TIGR03915">
    <property type="entry name" value="SAM_7_link_chp"/>
    <property type="match status" value="1"/>
</dbReference>
<evidence type="ECO:0000256" key="6">
    <source>
        <dbReference type="ARBA" id="ARBA00022801"/>
    </source>
</evidence>